<dbReference type="EMBL" id="GL378365">
    <property type="protein sequence ID" value="EFJ44241.1"/>
    <property type="molecule type" value="Genomic_DNA"/>
</dbReference>
<feature type="compositionally biased region" description="Gly residues" evidence="1">
    <location>
        <begin position="209"/>
        <end position="219"/>
    </location>
</feature>
<feature type="region of interest" description="Disordered" evidence="1">
    <location>
        <begin position="299"/>
        <end position="350"/>
    </location>
</feature>
<dbReference type="Proteomes" id="UP000001058">
    <property type="component" value="Unassembled WGS sequence"/>
</dbReference>
<evidence type="ECO:0000256" key="1">
    <source>
        <dbReference type="SAM" id="MobiDB-lite"/>
    </source>
</evidence>
<feature type="region of interest" description="Disordered" evidence="1">
    <location>
        <begin position="720"/>
        <end position="742"/>
    </location>
</feature>
<dbReference type="STRING" id="3068.D8U7I1"/>
<feature type="compositionally biased region" description="Acidic residues" evidence="1">
    <location>
        <begin position="300"/>
        <end position="313"/>
    </location>
</feature>
<accession>D8U7I1</accession>
<feature type="compositionally biased region" description="Basic residues" evidence="1">
    <location>
        <begin position="944"/>
        <end position="957"/>
    </location>
</feature>
<dbReference type="RefSeq" id="XP_002954600.1">
    <property type="nucleotide sequence ID" value="XM_002954554.1"/>
</dbReference>
<feature type="compositionally biased region" description="Low complexity" evidence="1">
    <location>
        <begin position="720"/>
        <end position="733"/>
    </location>
</feature>
<feature type="compositionally biased region" description="Acidic residues" evidence="1">
    <location>
        <begin position="962"/>
        <end position="971"/>
    </location>
</feature>
<evidence type="ECO:0000313" key="3">
    <source>
        <dbReference type="Proteomes" id="UP000001058"/>
    </source>
</evidence>
<dbReference type="AlphaFoldDB" id="D8U7I1"/>
<keyword evidence="3" id="KW-1185">Reference proteome</keyword>
<dbReference type="InParanoid" id="D8U7I1"/>
<feature type="region of interest" description="Disordered" evidence="1">
    <location>
        <begin position="73"/>
        <end position="118"/>
    </location>
</feature>
<feature type="compositionally biased region" description="Basic and acidic residues" evidence="1">
    <location>
        <begin position="315"/>
        <end position="330"/>
    </location>
</feature>
<feature type="region of interest" description="Disordered" evidence="1">
    <location>
        <begin position="500"/>
        <end position="532"/>
    </location>
</feature>
<protein>
    <submittedName>
        <fullName evidence="2">Uncharacterized protein</fullName>
    </submittedName>
</protein>
<sequence>MDTVQHPSSSAHFVFSASPLITATKDVAIVTRPLGKAVVDELTPTAVDCLGFSFNLGFRDADTNQRSAGRHYASNGALSNRRLSPANGLKPHSLNTRQKATAAQPSPSQPHLNALSTSYTIDPNPILLSSTATLRQPDPESASVNEDTEAIVVVVPGQRPTGVSASESRPLAADGVSTASGAPAADGTSASGMQDGPSGQLPSPSPAADGGGSDSGGGRSAAPVLPGPPGGGGCHHLGPGLASGSGPRSAGVGYASGSECNDGLLGLHALAAALDEVEVSLELPNGPLPLLVPLLLDSDGVSEGDDGDEDGGQGDEGRARGRGRGRDDKGGLNQGEENNEEEEEEGGRSEWLKQSGLSVQHGAAAGAEAEAEAGPARTFIDGPGCRYQQQRQQWLCRTRRVARRWGRRSSAAAAGMAARAGDFTGSPICPDLNQVVEEGPGTASARGVGAAVGGDDAALPWRVMLSAPTPHNPEALATLLLAGRLVNPQTAVPAPLLAAAAREQQQQQQQHPHQQVQGQRPDPRQQQPAEVPVAAAGPGDVAAALALHGRRVFSPPPQSLSRLHGSDCWRPLTVALQPWPAHPVTPSPSGLRGGDRIRETGPAVRRVLLRGLPGHMGVDDVITLFGNGLQLPPEHCAAPQERRFLVLCPNAASFNALMEWSGTQLPEKPLDALQQIVPRALRWCTLRVEVQEDDGLELPALVAHLMVSARQSGGAAAATAEVAAATASRQQHPQPQPQPPRVAGRFHPADLDAMDGVAMEADAAAAAMMIAAGENICTASRSLDQVPMAVIQGTTAVHDLAAVKATAAPAGVDSSGGAVGAAMAAAADVLGVAAPGGSGTSQFAASTGAAGAFWGPGAGASVTGHSGGPAAAAAAAAAARCACCPPPSLSTGRGGGGGGCDADPSSWSGPAAIELVTKLLALGIGGPGGGPGAEKEEEEERMPFFRRSRKRFPMHFGRRPEEYEEDEEEEEKGPGAGEEERQGAPPEAAPARTAARTGTAGPDAAAAAAATAAQAATEAVPVAAAAISPGGGKGGIVGVTSGLYKFAVDKPEIVTDTLKLKTNRLLNTAGSFARPFSNSCGILGLYFSGFESLYIYQLEPLGLPDSASTLLAGFSSGALFRLPRGPRQAVVAGLCAMTRVADLGGQ</sequence>
<gene>
    <name evidence="2" type="ORF">VOLCADRAFT_95455</name>
</gene>
<dbReference type="GeneID" id="9626142"/>
<dbReference type="Pfam" id="PF02466">
    <property type="entry name" value="Tim17"/>
    <property type="match status" value="1"/>
</dbReference>
<dbReference type="KEGG" id="vcn:VOLCADRAFT_95455"/>
<feature type="region of interest" description="Disordered" evidence="1">
    <location>
        <begin position="160"/>
        <end position="252"/>
    </location>
</feature>
<dbReference type="OrthoDB" id="550884at2759"/>
<dbReference type="eggNOG" id="KOG3324">
    <property type="taxonomic scope" value="Eukaryota"/>
</dbReference>
<feature type="region of interest" description="Disordered" evidence="1">
    <location>
        <begin position="924"/>
        <end position="1002"/>
    </location>
</feature>
<feature type="compositionally biased region" description="Low complexity" evidence="1">
    <location>
        <begin position="984"/>
        <end position="1002"/>
    </location>
</feature>
<proteinExistence type="predicted"/>
<reference evidence="2 3" key="1">
    <citation type="journal article" date="2010" name="Science">
        <title>Genomic analysis of organismal complexity in the multicellular green alga Volvox carteri.</title>
        <authorList>
            <person name="Prochnik S.E."/>
            <person name="Umen J."/>
            <person name="Nedelcu A.M."/>
            <person name="Hallmann A."/>
            <person name="Miller S.M."/>
            <person name="Nishii I."/>
            <person name="Ferris P."/>
            <person name="Kuo A."/>
            <person name="Mitros T."/>
            <person name="Fritz-Laylin L.K."/>
            <person name="Hellsten U."/>
            <person name="Chapman J."/>
            <person name="Simakov O."/>
            <person name="Rensing S.A."/>
            <person name="Terry A."/>
            <person name="Pangilinan J."/>
            <person name="Kapitonov V."/>
            <person name="Jurka J."/>
            <person name="Salamov A."/>
            <person name="Shapiro H."/>
            <person name="Schmutz J."/>
            <person name="Grimwood J."/>
            <person name="Lindquist E."/>
            <person name="Lucas S."/>
            <person name="Grigoriev I.V."/>
            <person name="Schmitt R."/>
            <person name="Kirk D."/>
            <person name="Rokhsar D.S."/>
        </authorList>
    </citation>
    <scope>NUCLEOTIDE SEQUENCE [LARGE SCALE GENOMIC DNA]</scope>
    <source>
        <strain evidence="3">f. Nagariensis / Eve</strain>
    </source>
</reference>
<evidence type="ECO:0000313" key="2">
    <source>
        <dbReference type="EMBL" id="EFJ44241.1"/>
    </source>
</evidence>
<name>D8U7I1_VOLCA</name>
<feature type="compositionally biased region" description="Polar residues" evidence="1">
    <location>
        <begin position="93"/>
        <end position="118"/>
    </location>
</feature>
<organism evidence="3">
    <name type="scientific">Volvox carteri f. nagariensis</name>
    <dbReference type="NCBI Taxonomy" id="3068"/>
    <lineage>
        <taxon>Eukaryota</taxon>
        <taxon>Viridiplantae</taxon>
        <taxon>Chlorophyta</taxon>
        <taxon>core chlorophytes</taxon>
        <taxon>Chlorophyceae</taxon>
        <taxon>CS clade</taxon>
        <taxon>Chlamydomonadales</taxon>
        <taxon>Volvocaceae</taxon>
        <taxon>Volvox</taxon>
    </lineage>
</organism>